<dbReference type="AlphaFoldDB" id="A0A383RFY1"/>
<keyword evidence="1" id="KW-1133">Transmembrane helix</keyword>
<evidence type="ECO:0000313" key="2">
    <source>
        <dbReference type="EMBL" id="SYX86007.1"/>
    </source>
</evidence>
<dbReference type="EMBL" id="LS992241">
    <property type="protein sequence ID" value="SYX86007.1"/>
    <property type="molecule type" value="Genomic_DNA"/>
</dbReference>
<protein>
    <submittedName>
        <fullName evidence="2">Uncharacterized protein</fullName>
    </submittedName>
</protein>
<dbReference type="Proteomes" id="UP000304148">
    <property type="component" value="Chromosome"/>
</dbReference>
<sequence>MLFTGVGFVGYVLITLALLMRALGWITGAFLFAAIIIAGFFCFGIVENRLGLRHRMVRYVDYAPLMVLVIAYVLYQDNIVRYTTTALLLPLSLLSSWAAVAMAKTKKYRTRPKIDEQQGPPKYQ</sequence>
<feature type="transmembrane region" description="Helical" evidence="1">
    <location>
        <begin position="22"/>
        <end position="46"/>
    </location>
</feature>
<reference evidence="3" key="1">
    <citation type="submission" date="2018-08" db="EMBL/GenBank/DDBJ databases">
        <authorList>
            <person name="Chevrot R."/>
        </authorList>
    </citation>
    <scope>NUCLEOTIDE SEQUENCE [LARGE SCALE GENOMIC DNA]</scope>
</reference>
<accession>A0A383RFY1</accession>
<evidence type="ECO:0000256" key="1">
    <source>
        <dbReference type="SAM" id="Phobius"/>
    </source>
</evidence>
<proteinExistence type="predicted"/>
<keyword evidence="1" id="KW-0472">Membrane</keyword>
<dbReference type="RefSeq" id="WP_138187976.1">
    <property type="nucleotide sequence ID" value="NZ_LS992241.1"/>
</dbReference>
<keyword evidence="1" id="KW-0812">Transmembrane</keyword>
<evidence type="ECO:0000313" key="3">
    <source>
        <dbReference type="Proteomes" id="UP000304148"/>
    </source>
</evidence>
<name>A0A383RFY1_PAEAL</name>
<organism evidence="2 3">
    <name type="scientific">Paenibacillus alvei</name>
    <name type="common">Bacillus alvei</name>
    <dbReference type="NCBI Taxonomy" id="44250"/>
    <lineage>
        <taxon>Bacteria</taxon>
        <taxon>Bacillati</taxon>
        <taxon>Bacillota</taxon>
        <taxon>Bacilli</taxon>
        <taxon>Bacillales</taxon>
        <taxon>Paenibacillaceae</taxon>
        <taxon>Paenibacillus</taxon>
    </lineage>
</organism>
<gene>
    <name evidence="2" type="ORF">PBLR_14429</name>
</gene>
<feature type="transmembrane region" description="Helical" evidence="1">
    <location>
        <begin position="81"/>
        <end position="103"/>
    </location>
</feature>
<feature type="transmembrane region" description="Helical" evidence="1">
    <location>
        <begin position="58"/>
        <end position="75"/>
    </location>
</feature>